<feature type="transmembrane region" description="Helical" evidence="8">
    <location>
        <begin position="78"/>
        <end position="97"/>
    </location>
</feature>
<keyword evidence="10" id="KW-1185">Reference proteome</keyword>
<dbReference type="OrthoDB" id="1931502at2"/>
<dbReference type="Pfam" id="PF03845">
    <property type="entry name" value="Spore_permease"/>
    <property type="match status" value="1"/>
</dbReference>
<comment type="subcellular location">
    <subcellularLocation>
        <location evidence="1">Membrane</location>
        <topology evidence="1">Multi-pass membrane protein</topology>
    </subcellularLocation>
</comment>
<dbReference type="EMBL" id="BAUT01000002">
    <property type="protein sequence ID" value="GAE24503.1"/>
    <property type="molecule type" value="Genomic_DNA"/>
</dbReference>
<organism evidence="9 10">
    <name type="scientific">Halalkalibacter wakoensis JCM 9140</name>
    <dbReference type="NCBI Taxonomy" id="1236970"/>
    <lineage>
        <taxon>Bacteria</taxon>
        <taxon>Bacillati</taxon>
        <taxon>Bacillota</taxon>
        <taxon>Bacilli</taxon>
        <taxon>Bacillales</taxon>
        <taxon>Bacillaceae</taxon>
        <taxon>Halalkalibacter</taxon>
    </lineage>
</organism>
<keyword evidence="6 8" id="KW-1133">Transmembrane helix</keyword>
<evidence type="ECO:0000256" key="2">
    <source>
        <dbReference type="ARBA" id="ARBA00007998"/>
    </source>
</evidence>
<feature type="transmembrane region" description="Helical" evidence="8">
    <location>
        <begin position="219"/>
        <end position="239"/>
    </location>
</feature>
<evidence type="ECO:0000313" key="9">
    <source>
        <dbReference type="EMBL" id="GAE24503.1"/>
    </source>
</evidence>
<evidence type="ECO:0000313" key="10">
    <source>
        <dbReference type="Proteomes" id="UP000018890"/>
    </source>
</evidence>
<dbReference type="NCBIfam" id="TIGR00912">
    <property type="entry name" value="2A0309"/>
    <property type="match status" value="1"/>
</dbReference>
<keyword evidence="7 8" id="KW-0472">Membrane</keyword>
<feature type="transmembrane region" description="Helical" evidence="8">
    <location>
        <begin position="269"/>
        <end position="289"/>
    </location>
</feature>
<evidence type="ECO:0000256" key="8">
    <source>
        <dbReference type="SAM" id="Phobius"/>
    </source>
</evidence>
<sequence>MDNGNIVKLNKYHVIFLIQNTMIGIGLFSLPNDISAVGYNQWLIPILLGVLANITLIPIVMLCLKYPRDSLFKITEKLLGKVVGKIVNATLLLYGIASASSVVSDFSRLVQGIVLPTFTINPFVISTFIVVIAIVLGGIKSVARFCMFSFFMTGWMIAFLQWPLQAGNWIHLYPTFEVGWNDWLTGMYEGSIAMFGYGLILFYFPYIQEQKKAFLHASIGIWIAVIYYFLVSVAAVIYFSPWQIDNLLYPVLNLFQAIQLPFVERIENFGTTLWVFLVLSTAATYLWIAKKGMDALFNKHKNRTWHVYVAAILAVLIILGPIPIDLQRQLYDEWVVYYGYGVIALPSFLLLIHAVKTKLGNQQQKKEVVT</sequence>
<evidence type="ECO:0000256" key="5">
    <source>
        <dbReference type="ARBA" id="ARBA00022692"/>
    </source>
</evidence>
<gene>
    <name evidence="9" type="ORF">JCM9140_437</name>
</gene>
<evidence type="ECO:0000256" key="7">
    <source>
        <dbReference type="ARBA" id="ARBA00023136"/>
    </source>
</evidence>
<comment type="similarity">
    <text evidence="2">Belongs to the amino acid-polyamine-organocation (APC) superfamily. Spore germination protein (SGP) (TC 2.A.3.9) family.</text>
</comment>
<feature type="transmembrane region" description="Helical" evidence="8">
    <location>
        <begin position="42"/>
        <end position="66"/>
    </location>
</feature>
<dbReference type="InterPro" id="IPR004761">
    <property type="entry name" value="Spore_GerAB"/>
</dbReference>
<feature type="transmembrane region" description="Helical" evidence="8">
    <location>
        <begin position="12"/>
        <end position="30"/>
    </location>
</feature>
<dbReference type="PANTHER" id="PTHR34975">
    <property type="entry name" value="SPORE GERMINATION PROTEIN A2"/>
    <property type="match status" value="1"/>
</dbReference>
<keyword evidence="5 8" id="KW-0812">Transmembrane</keyword>
<feature type="transmembrane region" description="Helical" evidence="8">
    <location>
        <begin position="142"/>
        <end position="163"/>
    </location>
</feature>
<protein>
    <submittedName>
        <fullName evidence="9">Spore germination protein</fullName>
    </submittedName>
</protein>
<evidence type="ECO:0000256" key="3">
    <source>
        <dbReference type="ARBA" id="ARBA00022448"/>
    </source>
</evidence>
<feature type="transmembrane region" description="Helical" evidence="8">
    <location>
        <begin position="305"/>
        <end position="324"/>
    </location>
</feature>
<dbReference type="Proteomes" id="UP000018890">
    <property type="component" value="Unassembled WGS sequence"/>
</dbReference>
<dbReference type="AlphaFoldDB" id="W4PYG3"/>
<feature type="transmembrane region" description="Helical" evidence="8">
    <location>
        <begin position="183"/>
        <end position="207"/>
    </location>
</feature>
<evidence type="ECO:0000256" key="4">
    <source>
        <dbReference type="ARBA" id="ARBA00022544"/>
    </source>
</evidence>
<proteinExistence type="inferred from homology"/>
<dbReference type="STRING" id="1236970.JCM9140_437"/>
<name>W4PYG3_9BACI</name>
<feature type="transmembrane region" description="Helical" evidence="8">
    <location>
        <begin position="109"/>
        <end position="135"/>
    </location>
</feature>
<evidence type="ECO:0000256" key="1">
    <source>
        <dbReference type="ARBA" id="ARBA00004141"/>
    </source>
</evidence>
<dbReference type="GO" id="GO:0009847">
    <property type="term" value="P:spore germination"/>
    <property type="evidence" value="ECO:0007669"/>
    <property type="project" value="InterPro"/>
</dbReference>
<keyword evidence="3" id="KW-0813">Transport</keyword>
<reference evidence="9" key="1">
    <citation type="journal article" date="2014" name="Genome Announc.">
        <title>Draft Genome Sequences of Three Alkaliphilic Bacillus Strains, Bacillus wakoensis JCM 9140T, Bacillus akibai JCM 9157T, and Bacillus hemicellulosilyticus JCM 9152T.</title>
        <authorList>
            <person name="Yuki M."/>
            <person name="Oshima K."/>
            <person name="Suda W."/>
            <person name="Oshida Y."/>
            <person name="Kitamura K."/>
            <person name="Iida T."/>
            <person name="Hattori M."/>
            <person name="Ohkuma M."/>
        </authorList>
    </citation>
    <scope>NUCLEOTIDE SEQUENCE [LARGE SCALE GENOMIC DNA]</scope>
    <source>
        <strain evidence="9">JCM 9140</strain>
    </source>
</reference>
<evidence type="ECO:0000256" key="6">
    <source>
        <dbReference type="ARBA" id="ARBA00022989"/>
    </source>
</evidence>
<dbReference type="Gene3D" id="1.20.1740.10">
    <property type="entry name" value="Amino acid/polyamine transporter I"/>
    <property type="match status" value="1"/>
</dbReference>
<keyword evidence="4" id="KW-0309">Germination</keyword>
<dbReference type="GO" id="GO:0016020">
    <property type="term" value="C:membrane"/>
    <property type="evidence" value="ECO:0007669"/>
    <property type="project" value="UniProtKB-SubCell"/>
</dbReference>
<feature type="transmembrane region" description="Helical" evidence="8">
    <location>
        <begin position="336"/>
        <end position="355"/>
    </location>
</feature>
<accession>W4PYG3</accession>
<comment type="caution">
    <text evidence="9">The sequence shown here is derived from an EMBL/GenBank/DDBJ whole genome shotgun (WGS) entry which is preliminary data.</text>
</comment>
<dbReference type="RefSeq" id="WP_034741576.1">
    <property type="nucleotide sequence ID" value="NZ_BAUT01000002.1"/>
</dbReference>
<dbReference type="PANTHER" id="PTHR34975:SF2">
    <property type="entry name" value="SPORE GERMINATION PROTEIN A2"/>
    <property type="match status" value="1"/>
</dbReference>